<evidence type="ECO:0000256" key="8">
    <source>
        <dbReference type="SAM" id="Phobius"/>
    </source>
</evidence>
<dbReference type="Proteomes" id="UP000838412">
    <property type="component" value="Chromosome 9"/>
</dbReference>
<dbReference type="InterPro" id="IPR006052">
    <property type="entry name" value="TNF_dom"/>
</dbReference>
<keyword evidence="8" id="KW-0472">Membrane</keyword>
<organism evidence="10 11">
    <name type="scientific">Branchiostoma lanceolatum</name>
    <name type="common">Common lancelet</name>
    <name type="synonym">Amphioxus lanceolatum</name>
    <dbReference type="NCBI Taxonomy" id="7740"/>
    <lineage>
        <taxon>Eukaryota</taxon>
        <taxon>Metazoa</taxon>
        <taxon>Chordata</taxon>
        <taxon>Cephalochordata</taxon>
        <taxon>Leptocardii</taxon>
        <taxon>Amphioxiformes</taxon>
        <taxon>Branchiostomatidae</taxon>
        <taxon>Branchiostoma</taxon>
    </lineage>
</organism>
<keyword evidence="3" id="KW-0202">Cytokine</keyword>
<evidence type="ECO:0000256" key="2">
    <source>
        <dbReference type="ARBA" id="ARBA00008670"/>
    </source>
</evidence>
<evidence type="ECO:0000256" key="1">
    <source>
        <dbReference type="ARBA" id="ARBA00004613"/>
    </source>
</evidence>
<comment type="subcellular location">
    <subcellularLocation>
        <location evidence="1">Secreted</location>
    </subcellularLocation>
</comment>
<dbReference type="EMBL" id="OV696694">
    <property type="protein sequence ID" value="CAH1273671.1"/>
    <property type="molecule type" value="Genomic_DNA"/>
</dbReference>
<evidence type="ECO:0000259" key="9">
    <source>
        <dbReference type="Pfam" id="PF00229"/>
    </source>
</evidence>
<feature type="compositionally biased region" description="Low complexity" evidence="7">
    <location>
        <begin position="72"/>
        <end position="84"/>
    </location>
</feature>
<name>A0A8K0F397_BRALA</name>
<evidence type="ECO:0000256" key="6">
    <source>
        <dbReference type="ARBA" id="ARBA00023180"/>
    </source>
</evidence>
<feature type="domain" description="THD" evidence="9">
    <location>
        <begin position="218"/>
        <end position="319"/>
    </location>
</feature>
<keyword evidence="5" id="KW-1015">Disulfide bond</keyword>
<reference evidence="10" key="1">
    <citation type="submission" date="2022-01" db="EMBL/GenBank/DDBJ databases">
        <authorList>
            <person name="Braso-Vives M."/>
        </authorList>
    </citation>
    <scope>NUCLEOTIDE SEQUENCE</scope>
</reference>
<evidence type="ECO:0000313" key="10">
    <source>
        <dbReference type="EMBL" id="CAH1273671.1"/>
    </source>
</evidence>
<feature type="transmembrane region" description="Helical" evidence="8">
    <location>
        <begin position="26"/>
        <end position="48"/>
    </location>
</feature>
<dbReference type="SUPFAM" id="SSF49842">
    <property type="entry name" value="TNF-like"/>
    <property type="match status" value="1"/>
</dbReference>
<evidence type="ECO:0000256" key="3">
    <source>
        <dbReference type="ARBA" id="ARBA00022514"/>
    </source>
</evidence>
<dbReference type="PANTHER" id="PTHR15151:SF13">
    <property type="entry name" value="ECTODYSPLASIN-A"/>
    <property type="match status" value="1"/>
</dbReference>
<keyword evidence="6" id="KW-0325">Glycoprotein</keyword>
<accession>A0A8K0F397</accession>
<proteinExistence type="inferred from homology"/>
<feature type="region of interest" description="Disordered" evidence="7">
    <location>
        <begin position="72"/>
        <end position="127"/>
    </location>
</feature>
<dbReference type="Gene3D" id="2.60.120.40">
    <property type="match status" value="1"/>
</dbReference>
<evidence type="ECO:0000256" key="4">
    <source>
        <dbReference type="ARBA" id="ARBA00022525"/>
    </source>
</evidence>
<dbReference type="OrthoDB" id="5947373at2759"/>
<dbReference type="InterPro" id="IPR008983">
    <property type="entry name" value="Tumour_necrosis_fac-like_dom"/>
</dbReference>
<dbReference type="GO" id="GO:0006955">
    <property type="term" value="P:immune response"/>
    <property type="evidence" value="ECO:0007669"/>
    <property type="project" value="InterPro"/>
</dbReference>
<dbReference type="GO" id="GO:0005125">
    <property type="term" value="F:cytokine activity"/>
    <property type="evidence" value="ECO:0007669"/>
    <property type="project" value="UniProtKB-KW"/>
</dbReference>
<keyword evidence="11" id="KW-1185">Reference proteome</keyword>
<dbReference type="Pfam" id="PF00229">
    <property type="entry name" value="TNF"/>
    <property type="match status" value="1"/>
</dbReference>
<keyword evidence="8" id="KW-1133">Transmembrane helix</keyword>
<dbReference type="AlphaFoldDB" id="A0A8K0F397"/>
<protein>
    <submittedName>
        <fullName evidence="10">Hypp5174 protein</fullName>
    </submittedName>
</protein>
<keyword evidence="4" id="KW-0964">Secreted</keyword>
<sequence>MACTTTVYEGREKACSRAHGTAISRWQLACVCLSVVAITLSLFTLFWMHKTVHDLEQNCGCEVQQRANEAHSASIASLSGSSGLRDVETPDTDPDTDTIQLARREADEEEDDGEQLGRLSRTRRGNKERKERKKCKKVINCVRNDTDTYDFFDALTEFRQNITQEVRKMLARNYVHRFHPEDVEGPGSRRNVQEFETVLSVKVASRDNTGRSWDERATTIQGGGVYLVYGQLTYNKKIGRQSYNGQSILVISDDNNRSEDRFLTCVQQYPDPVDTNAIPTSCFTAGVVPLQEGMMINLTASVMGQVFIDRDKTFLGAVNLAELPPEPSDGG</sequence>
<evidence type="ECO:0000256" key="7">
    <source>
        <dbReference type="SAM" id="MobiDB-lite"/>
    </source>
</evidence>
<dbReference type="InterPro" id="IPR051748">
    <property type="entry name" value="TNF_Ligand_Superfamily"/>
</dbReference>
<keyword evidence="8" id="KW-0812">Transmembrane</keyword>
<dbReference type="GO" id="GO:0005615">
    <property type="term" value="C:extracellular space"/>
    <property type="evidence" value="ECO:0007669"/>
    <property type="project" value="UniProtKB-KW"/>
</dbReference>
<dbReference type="PANTHER" id="PTHR15151">
    <property type="entry name" value="PROTEIN EIGER"/>
    <property type="match status" value="1"/>
</dbReference>
<dbReference type="GO" id="GO:0016020">
    <property type="term" value="C:membrane"/>
    <property type="evidence" value="ECO:0007669"/>
    <property type="project" value="InterPro"/>
</dbReference>
<comment type="similarity">
    <text evidence="2">Belongs to the tumor necrosis factor family.</text>
</comment>
<gene>
    <name evidence="10" type="primary">Hypp5174</name>
    <name evidence="10" type="ORF">BLAG_LOCUS24939</name>
</gene>
<dbReference type="GO" id="GO:0005164">
    <property type="term" value="F:tumor necrosis factor receptor binding"/>
    <property type="evidence" value="ECO:0007669"/>
    <property type="project" value="InterPro"/>
</dbReference>
<evidence type="ECO:0000256" key="5">
    <source>
        <dbReference type="ARBA" id="ARBA00023157"/>
    </source>
</evidence>
<evidence type="ECO:0000313" key="11">
    <source>
        <dbReference type="Proteomes" id="UP000838412"/>
    </source>
</evidence>